<dbReference type="SUPFAM" id="SSF56042">
    <property type="entry name" value="PurM C-terminal domain-like"/>
    <property type="match status" value="1"/>
</dbReference>
<dbReference type="PIRSF" id="PIRSF005644">
    <property type="entry name" value="Hdrgns_mtr_HypE"/>
    <property type="match status" value="1"/>
</dbReference>
<dbReference type="Proteomes" id="UP000000422">
    <property type="component" value="Chromosome"/>
</dbReference>
<dbReference type="Pfam" id="PF00586">
    <property type="entry name" value="AIRS"/>
    <property type="match status" value="1"/>
</dbReference>
<dbReference type="AlphaFoldDB" id="Q7M9N4"/>
<evidence type="ECO:0000256" key="1">
    <source>
        <dbReference type="ARBA" id="ARBA00006243"/>
    </source>
</evidence>
<dbReference type="GO" id="GO:0051604">
    <property type="term" value="P:protein maturation"/>
    <property type="evidence" value="ECO:0007669"/>
    <property type="project" value="TreeGrafter"/>
</dbReference>
<dbReference type="InterPro" id="IPR010918">
    <property type="entry name" value="PurM-like_C_dom"/>
</dbReference>
<feature type="domain" description="PurM-like C-terminal" evidence="3">
    <location>
        <begin position="159"/>
        <end position="310"/>
    </location>
</feature>
<dbReference type="Gene3D" id="3.30.1330.10">
    <property type="entry name" value="PurM-like, N-terminal domain"/>
    <property type="match status" value="1"/>
</dbReference>
<evidence type="ECO:0000259" key="2">
    <source>
        <dbReference type="Pfam" id="PF00586"/>
    </source>
</evidence>
<dbReference type="CDD" id="cd02197">
    <property type="entry name" value="HypE"/>
    <property type="match status" value="1"/>
</dbReference>
<proteinExistence type="inferred from homology"/>
<dbReference type="Pfam" id="PF02769">
    <property type="entry name" value="AIRS_C"/>
    <property type="match status" value="1"/>
</dbReference>
<sequence length="333" mass="35540">MPMERVLLAHGSGGVESHHLISEIFFKELGNEILALGEDAGVIETGGKIAVSTDGFTVTPLFFPGGDIGKLAICGSANDVAMMGAKPSYITCSFMIEEGFEVEKLRKIVASMGKELQKSGMKMISGDTKVIPKGGVDQIFITTTALGEVKHPLSCHHLEAGDAILVSGAIGTHGAVIYASREEMGLKSPLESDCAQLWEMLEPLLAANLGIKTMRDATRGGLAAVLNEWSQSVGKGIEISEETLPFKTEVKGICEILGFEACNLANEGMCVIALPKESASRALEMLKAHPLGLEASLIGEVVENHPGRVVMKSEWGTRRYLDYPSGELLPRIC</sequence>
<organism evidence="5">
    <name type="scientific">Wolinella succinogenes (strain ATCC 29543 / DSM 1740 / CCUG 13145 / JCM 31913 / LMG 7466 / NCTC 11488 / FDC 602W)</name>
    <name type="common">Vibrio succinogenes</name>
    <dbReference type="NCBI Taxonomy" id="273121"/>
    <lineage>
        <taxon>Bacteria</taxon>
        <taxon>Pseudomonadati</taxon>
        <taxon>Campylobacterota</taxon>
        <taxon>Epsilonproteobacteria</taxon>
        <taxon>Campylobacterales</taxon>
        <taxon>Helicobacteraceae</taxon>
        <taxon>Wolinella</taxon>
    </lineage>
</organism>
<protein>
    <submittedName>
        <fullName evidence="4">HYDROGENASE EXPRESSION/FORMATION PROTEIN</fullName>
    </submittedName>
</protein>
<evidence type="ECO:0000313" key="4">
    <source>
        <dbReference type="EMBL" id="CAE09908.1"/>
    </source>
</evidence>
<accession>Q7M9N4</accession>
<evidence type="ECO:0000313" key="5">
    <source>
        <dbReference type="Proteomes" id="UP000000422"/>
    </source>
</evidence>
<dbReference type="eggNOG" id="COG0309">
    <property type="taxonomic scope" value="Bacteria"/>
</dbReference>
<dbReference type="Gene3D" id="3.90.650.10">
    <property type="entry name" value="PurM-like C-terminal domain"/>
    <property type="match status" value="1"/>
</dbReference>
<name>Q7M9N4_WOLSU</name>
<evidence type="ECO:0000259" key="3">
    <source>
        <dbReference type="Pfam" id="PF02769"/>
    </source>
</evidence>
<dbReference type="SUPFAM" id="SSF55326">
    <property type="entry name" value="PurM N-terminal domain-like"/>
    <property type="match status" value="1"/>
</dbReference>
<dbReference type="HOGENOM" id="CLU_049733_0_0_7"/>
<reference evidence="4 5" key="1">
    <citation type="journal article" date="2003" name="Proc. Natl. Acad. Sci. U.S.A.">
        <title>Complete genome sequence and analysis of Wolinella succinogenes.</title>
        <authorList>
            <person name="Baar C."/>
            <person name="Eppinger M."/>
            <person name="Raddatz G."/>
            <person name="Simon JM."/>
            <person name="Lanz C."/>
            <person name="Klimmek O."/>
            <person name="Nandakumar R."/>
            <person name="Gross R."/>
            <person name="Rosinus A."/>
            <person name="Keller H."/>
            <person name="Jagtap P."/>
            <person name="Linke B."/>
            <person name="Meyer F."/>
            <person name="Lederer H."/>
            <person name="Schuster S.C."/>
        </authorList>
    </citation>
    <scope>NUCLEOTIDE SEQUENCE [LARGE SCALE GENOMIC DNA]</scope>
    <source>
        <strain evidence="5">ATCC 29543 / DSM 1740 / CCUG 13145 / JCM 31913 / LMG 7466 / NCTC 11488 / FDC 602W</strain>
    </source>
</reference>
<dbReference type="PANTHER" id="PTHR30303">
    <property type="entry name" value="HYDROGENASE ISOENZYMES FORMATION PROTEIN HYPE"/>
    <property type="match status" value="1"/>
</dbReference>
<dbReference type="InterPro" id="IPR036921">
    <property type="entry name" value="PurM-like_N_sf"/>
</dbReference>
<dbReference type="InterPro" id="IPR036676">
    <property type="entry name" value="PurM-like_C_sf"/>
</dbReference>
<comment type="similarity">
    <text evidence="1">Belongs to the HypE family.</text>
</comment>
<dbReference type="KEGG" id="wsu:WS0795"/>
<dbReference type="NCBIfam" id="TIGR02124">
    <property type="entry name" value="hypE"/>
    <property type="match status" value="1"/>
</dbReference>
<feature type="domain" description="PurM-like N-terminal" evidence="2">
    <location>
        <begin position="37"/>
        <end position="149"/>
    </location>
</feature>
<dbReference type="PANTHER" id="PTHR30303:SF0">
    <property type="entry name" value="CARBAMOYL DEHYDRATASE HYPE"/>
    <property type="match status" value="1"/>
</dbReference>
<gene>
    <name evidence="4" type="primary">HYPE</name>
    <name evidence="4" type="ordered locus">WS0795</name>
</gene>
<dbReference type="InterPro" id="IPR011854">
    <property type="entry name" value="HypE"/>
</dbReference>
<dbReference type="STRING" id="273121.WS0795"/>
<dbReference type="EMBL" id="BX571659">
    <property type="protein sequence ID" value="CAE09908.1"/>
    <property type="molecule type" value="Genomic_DNA"/>
</dbReference>
<dbReference type="RefSeq" id="WP_011138705.1">
    <property type="nucleotide sequence ID" value="NC_005090.1"/>
</dbReference>
<keyword evidence="5" id="KW-1185">Reference proteome</keyword>
<dbReference type="InterPro" id="IPR016188">
    <property type="entry name" value="PurM-like_N"/>
</dbReference>